<dbReference type="InterPro" id="IPR039869">
    <property type="entry name" value="UBTD1/2"/>
</dbReference>
<evidence type="ECO:0000259" key="2">
    <source>
        <dbReference type="Pfam" id="PF16455"/>
    </source>
</evidence>
<feature type="compositionally biased region" description="Polar residues" evidence="1">
    <location>
        <begin position="77"/>
        <end position="89"/>
    </location>
</feature>
<dbReference type="Pfam" id="PF16455">
    <property type="entry name" value="UBD"/>
    <property type="match status" value="1"/>
</dbReference>
<feature type="domain" description="DC-UbP/UBTD2 N-terminal" evidence="2">
    <location>
        <begin position="100"/>
        <end position="192"/>
    </location>
</feature>
<dbReference type="EMBL" id="JAKIXB020000010">
    <property type="protein sequence ID" value="KAL1604583.1"/>
    <property type="molecule type" value="Genomic_DNA"/>
</dbReference>
<gene>
    <name evidence="3" type="ORF">SLS59_003778</name>
</gene>
<feature type="compositionally biased region" description="Low complexity" evidence="1">
    <location>
        <begin position="10"/>
        <end position="23"/>
    </location>
</feature>
<organism evidence="3 4">
    <name type="scientific">Nothophoma quercina</name>
    <dbReference type="NCBI Taxonomy" id="749835"/>
    <lineage>
        <taxon>Eukaryota</taxon>
        <taxon>Fungi</taxon>
        <taxon>Dikarya</taxon>
        <taxon>Ascomycota</taxon>
        <taxon>Pezizomycotina</taxon>
        <taxon>Dothideomycetes</taxon>
        <taxon>Pleosporomycetidae</taxon>
        <taxon>Pleosporales</taxon>
        <taxon>Pleosporineae</taxon>
        <taxon>Didymellaceae</taxon>
        <taxon>Nothophoma</taxon>
    </lineage>
</organism>
<dbReference type="InterPro" id="IPR038169">
    <property type="entry name" value="DC-UbP/UBTD2_N_sf"/>
</dbReference>
<name>A0ABR3RJF9_9PLEO</name>
<keyword evidence="4" id="KW-1185">Reference proteome</keyword>
<feature type="region of interest" description="Disordered" evidence="1">
    <location>
        <begin position="1"/>
        <end position="107"/>
    </location>
</feature>
<evidence type="ECO:0000256" key="1">
    <source>
        <dbReference type="SAM" id="MobiDB-lite"/>
    </source>
</evidence>
<evidence type="ECO:0000313" key="4">
    <source>
        <dbReference type="Proteomes" id="UP001521222"/>
    </source>
</evidence>
<dbReference type="Proteomes" id="UP001521222">
    <property type="component" value="Unassembled WGS sequence"/>
</dbReference>
<accession>A0ABR3RJF9</accession>
<sequence>MGCCGSRPSADAANNDGAQDAPNVAHVDAANSSSRNLRAPSLQNPSAPSSRGGSNAQTSNGRPNQPLVAIPAEQRSALPNTLASPQTAKSRTRVKPLSGSPSQAWTRARLEQERKDWWDTRITGNVDVWRGLRAVTEALQEGDVGTAQALFDAQDLNCPDGHLWSSRGVYDVTGQQYRVPEWLVIEPDGLVREEEIAEPEDMTDGAADADDGQPDEEFTIRIRVSEFPHDFMLPVRRREPISSIRERLRMRAQVCPSFFHFTTILV</sequence>
<dbReference type="Gene3D" id="1.20.225.20">
    <property type="entry name" value="Ub domain-containing protein, DC-UbP/UBTD2, N-terminal domain"/>
    <property type="match status" value="1"/>
</dbReference>
<dbReference type="InterPro" id="IPR032752">
    <property type="entry name" value="DC-UbP/UBTD2_N"/>
</dbReference>
<reference evidence="3 4" key="1">
    <citation type="submission" date="2024-02" db="EMBL/GenBank/DDBJ databases">
        <title>De novo assembly and annotation of 12 fungi associated with fruit tree decline syndrome in Ontario, Canada.</title>
        <authorList>
            <person name="Sulman M."/>
            <person name="Ellouze W."/>
            <person name="Ilyukhin E."/>
        </authorList>
    </citation>
    <scope>NUCLEOTIDE SEQUENCE [LARGE SCALE GENOMIC DNA]</scope>
    <source>
        <strain evidence="3 4">M97-236</strain>
    </source>
</reference>
<protein>
    <recommendedName>
        <fullName evidence="2">DC-UbP/UBTD2 N-terminal domain-containing protein</fullName>
    </recommendedName>
</protein>
<dbReference type="PANTHER" id="PTHR13609">
    <property type="entry name" value="UBIQUITIN DOMAIN CONTAINING 1 PROTEIN-RELATED"/>
    <property type="match status" value="1"/>
</dbReference>
<proteinExistence type="predicted"/>
<comment type="caution">
    <text evidence="3">The sequence shown here is derived from an EMBL/GenBank/DDBJ whole genome shotgun (WGS) entry which is preliminary data.</text>
</comment>
<feature type="compositionally biased region" description="Polar residues" evidence="1">
    <location>
        <begin position="30"/>
        <end position="63"/>
    </location>
</feature>
<evidence type="ECO:0000313" key="3">
    <source>
        <dbReference type="EMBL" id="KAL1604583.1"/>
    </source>
</evidence>